<proteinExistence type="predicted"/>
<reference evidence="2" key="1">
    <citation type="submission" date="2021-06" db="EMBL/GenBank/DDBJ databases">
        <title>Parelaphostrongylus tenuis whole genome reference sequence.</title>
        <authorList>
            <person name="Garwood T.J."/>
            <person name="Larsen P.A."/>
            <person name="Fountain-Jones N.M."/>
            <person name="Garbe J.R."/>
            <person name="Macchietto M.G."/>
            <person name="Kania S.A."/>
            <person name="Gerhold R.W."/>
            <person name="Richards J.E."/>
            <person name="Wolf T.M."/>
        </authorList>
    </citation>
    <scope>NUCLEOTIDE SEQUENCE</scope>
    <source>
        <strain evidence="2">MNPRO001-30</strain>
        <tissue evidence="2">Meninges</tissue>
    </source>
</reference>
<feature type="region of interest" description="Disordered" evidence="1">
    <location>
        <begin position="39"/>
        <end position="62"/>
    </location>
</feature>
<feature type="compositionally biased region" description="Polar residues" evidence="1">
    <location>
        <begin position="45"/>
        <end position="62"/>
    </location>
</feature>
<accession>A0AAD5LYR9</accession>
<sequence length="203" mass="22781">MMVLRSLLLPKLVNLAKISLSDRQVRHWMVEPQNTAEQVKKSVAKSPSDSATANTVSKETQGVRNEIKKAQSKVPKECDKSARTARDMEFFTQEASVEEAAKITAIDADLNDFVMRAAELNTVVDPRLVRKGGNIDDAPHLPPKLQLRTMLDDKMRTREDTAEGDDKNTVKKEIKWGDKKCVVYEIKDQLTAEDGMEDALDLL</sequence>
<name>A0AAD5LYR9_PARTN</name>
<gene>
    <name evidence="2" type="ORF">KIN20_004620</name>
</gene>
<organism evidence="2 3">
    <name type="scientific">Parelaphostrongylus tenuis</name>
    <name type="common">Meningeal worm</name>
    <dbReference type="NCBI Taxonomy" id="148309"/>
    <lineage>
        <taxon>Eukaryota</taxon>
        <taxon>Metazoa</taxon>
        <taxon>Ecdysozoa</taxon>
        <taxon>Nematoda</taxon>
        <taxon>Chromadorea</taxon>
        <taxon>Rhabditida</taxon>
        <taxon>Rhabditina</taxon>
        <taxon>Rhabditomorpha</taxon>
        <taxon>Strongyloidea</taxon>
        <taxon>Metastrongylidae</taxon>
        <taxon>Parelaphostrongylus</taxon>
    </lineage>
</organism>
<dbReference type="AlphaFoldDB" id="A0AAD5LYR9"/>
<evidence type="ECO:0000313" key="3">
    <source>
        <dbReference type="Proteomes" id="UP001196413"/>
    </source>
</evidence>
<evidence type="ECO:0000313" key="2">
    <source>
        <dbReference type="EMBL" id="KAJ1349157.1"/>
    </source>
</evidence>
<evidence type="ECO:0000256" key="1">
    <source>
        <dbReference type="SAM" id="MobiDB-lite"/>
    </source>
</evidence>
<keyword evidence="3" id="KW-1185">Reference proteome</keyword>
<comment type="caution">
    <text evidence="2">The sequence shown here is derived from an EMBL/GenBank/DDBJ whole genome shotgun (WGS) entry which is preliminary data.</text>
</comment>
<dbReference type="Proteomes" id="UP001196413">
    <property type="component" value="Unassembled WGS sequence"/>
</dbReference>
<protein>
    <submittedName>
        <fullName evidence="2">Uncharacterized protein</fullName>
    </submittedName>
</protein>
<dbReference type="EMBL" id="JAHQIW010000616">
    <property type="protein sequence ID" value="KAJ1349157.1"/>
    <property type="molecule type" value="Genomic_DNA"/>
</dbReference>